<evidence type="ECO:0000256" key="1">
    <source>
        <dbReference type="SAM" id="MobiDB-lite"/>
    </source>
</evidence>
<dbReference type="AlphaFoldDB" id="A0A401SN09"/>
<dbReference type="Proteomes" id="UP000287033">
    <property type="component" value="Unassembled WGS sequence"/>
</dbReference>
<reference evidence="5 6" key="1">
    <citation type="journal article" date="2018" name="Nat. Ecol. Evol.">
        <title>Shark genomes provide insights into elasmobranch evolution and the origin of vertebrates.</title>
        <authorList>
            <person name="Hara Y"/>
            <person name="Yamaguchi K"/>
            <person name="Onimaru K"/>
            <person name="Kadota M"/>
            <person name="Koyanagi M"/>
            <person name="Keeley SD"/>
            <person name="Tatsumi K"/>
            <person name="Tanaka K"/>
            <person name="Motone F"/>
            <person name="Kageyama Y"/>
            <person name="Nozu R"/>
            <person name="Adachi N"/>
            <person name="Nishimura O"/>
            <person name="Nakagawa R"/>
            <person name="Tanegashima C"/>
            <person name="Kiyatake I"/>
            <person name="Matsumoto R"/>
            <person name="Murakumo K"/>
            <person name="Nishida K"/>
            <person name="Terakita A"/>
            <person name="Kuratani S"/>
            <person name="Sato K"/>
            <person name="Hyodo S Kuraku.S."/>
        </authorList>
    </citation>
    <scope>NUCLEOTIDE SEQUENCE [LARGE SCALE GENOMIC DNA]</scope>
</reference>
<feature type="domain" description="TNFR-Cys" evidence="4">
    <location>
        <begin position="61"/>
        <end position="95"/>
    </location>
</feature>
<feature type="region of interest" description="Disordered" evidence="1">
    <location>
        <begin position="189"/>
        <end position="264"/>
    </location>
</feature>
<dbReference type="PANTHER" id="PTHR46875:SF1">
    <property type="entry name" value="TUMOR NECROSIS FACTOR RECEPTOR SUPERFAMILY MEMBER 5"/>
    <property type="match status" value="1"/>
</dbReference>
<dbReference type="Gene3D" id="2.10.50.10">
    <property type="entry name" value="Tumor Necrosis Factor Receptor, subunit A, domain 2"/>
    <property type="match status" value="2"/>
</dbReference>
<keyword evidence="3" id="KW-0732">Signal</keyword>
<organism evidence="5 6">
    <name type="scientific">Chiloscyllium punctatum</name>
    <name type="common">Brownbanded bambooshark</name>
    <name type="synonym">Hemiscyllium punctatum</name>
    <dbReference type="NCBI Taxonomy" id="137246"/>
    <lineage>
        <taxon>Eukaryota</taxon>
        <taxon>Metazoa</taxon>
        <taxon>Chordata</taxon>
        <taxon>Craniata</taxon>
        <taxon>Vertebrata</taxon>
        <taxon>Chondrichthyes</taxon>
        <taxon>Elasmobranchii</taxon>
        <taxon>Galeomorphii</taxon>
        <taxon>Galeoidea</taxon>
        <taxon>Orectolobiformes</taxon>
        <taxon>Hemiscylliidae</taxon>
        <taxon>Chiloscyllium</taxon>
    </lineage>
</organism>
<sequence>MDSLTLILLFGVIPLCLCASSSDCDKKTEYFKDGKCCFKCGPGSFLVAKCNLSEYSSCRPCQHGFYQPAWTIEDHCQSHTVCDSTGDRKFQETICEDCKTGFYSNVTSFTEPCKKWMDCSSLRLIEIRAGTAWSDVECGIPYQDNESYKVAIGFLAVLLILCIALFICSRLGYLDQVLGFIQRKKKKQEETDPERVVQETHPGDPVFTPEMEQGGSISMHIAVQEVGKDSRPSEEEGQTLLNTSGSSYEFQDTANGNAGRRCLD</sequence>
<evidence type="ECO:0000256" key="3">
    <source>
        <dbReference type="SAM" id="SignalP"/>
    </source>
</evidence>
<dbReference type="OMA" id="RESTCHQ"/>
<dbReference type="GO" id="GO:0009897">
    <property type="term" value="C:external side of plasma membrane"/>
    <property type="evidence" value="ECO:0007669"/>
    <property type="project" value="TreeGrafter"/>
</dbReference>
<accession>A0A401SN09</accession>
<comment type="caution">
    <text evidence="5">The sequence shown here is derived from an EMBL/GenBank/DDBJ whole genome shotgun (WGS) entry which is preliminary data.</text>
</comment>
<feature type="domain" description="TNFR-Cys" evidence="4">
    <location>
        <begin position="98"/>
        <end position="138"/>
    </location>
</feature>
<protein>
    <recommendedName>
        <fullName evidence="4">TNFR-Cys domain-containing protein</fullName>
    </recommendedName>
</protein>
<keyword evidence="2" id="KW-0472">Membrane</keyword>
<dbReference type="InterPro" id="IPR001368">
    <property type="entry name" value="TNFR/NGFR_Cys_rich_reg"/>
</dbReference>
<proteinExistence type="predicted"/>
<evidence type="ECO:0000313" key="6">
    <source>
        <dbReference type="Proteomes" id="UP000287033"/>
    </source>
</evidence>
<gene>
    <name evidence="5" type="ORF">chiPu_0010265</name>
</gene>
<dbReference type="OrthoDB" id="9932129at2759"/>
<dbReference type="EMBL" id="BEZZ01000388">
    <property type="protein sequence ID" value="GCC31804.1"/>
    <property type="molecule type" value="Genomic_DNA"/>
</dbReference>
<feature type="compositionally biased region" description="Polar residues" evidence="1">
    <location>
        <begin position="239"/>
        <end position="256"/>
    </location>
</feature>
<keyword evidence="2" id="KW-1133">Transmembrane helix</keyword>
<feature type="domain" description="TNFR-Cys" evidence="4">
    <location>
        <begin position="24"/>
        <end position="58"/>
    </location>
</feature>
<dbReference type="PANTHER" id="PTHR46875">
    <property type="entry name" value="TUMOR NECROSIS FACTOR RECEPTOR SUPERFAMILY MEMBER 5"/>
    <property type="match status" value="1"/>
</dbReference>
<feature type="compositionally biased region" description="Basic and acidic residues" evidence="1">
    <location>
        <begin position="189"/>
        <end position="202"/>
    </location>
</feature>
<dbReference type="InterPro" id="IPR052135">
    <property type="entry name" value="TNFRSF5"/>
</dbReference>
<keyword evidence="6" id="KW-1185">Reference proteome</keyword>
<feature type="transmembrane region" description="Helical" evidence="2">
    <location>
        <begin position="150"/>
        <end position="173"/>
    </location>
</feature>
<dbReference type="SMART" id="SM00208">
    <property type="entry name" value="TNFR"/>
    <property type="match status" value="3"/>
</dbReference>
<feature type="chain" id="PRO_5019374169" description="TNFR-Cys domain-containing protein" evidence="3">
    <location>
        <begin position="19"/>
        <end position="264"/>
    </location>
</feature>
<dbReference type="SUPFAM" id="SSF57586">
    <property type="entry name" value="TNF receptor-like"/>
    <property type="match status" value="1"/>
</dbReference>
<evidence type="ECO:0000313" key="5">
    <source>
        <dbReference type="EMBL" id="GCC31804.1"/>
    </source>
</evidence>
<evidence type="ECO:0000256" key="2">
    <source>
        <dbReference type="SAM" id="Phobius"/>
    </source>
</evidence>
<evidence type="ECO:0000259" key="4">
    <source>
        <dbReference type="SMART" id="SM00208"/>
    </source>
</evidence>
<dbReference type="GO" id="GO:0035631">
    <property type="term" value="C:CD40 receptor complex"/>
    <property type="evidence" value="ECO:0007669"/>
    <property type="project" value="TreeGrafter"/>
</dbReference>
<feature type="signal peptide" evidence="3">
    <location>
        <begin position="1"/>
        <end position="18"/>
    </location>
</feature>
<dbReference type="STRING" id="137246.A0A401SN09"/>
<keyword evidence="2" id="KW-0812">Transmembrane</keyword>
<dbReference type="GO" id="GO:0002768">
    <property type="term" value="P:immune response-regulating cell surface receptor signaling pathway"/>
    <property type="evidence" value="ECO:0007669"/>
    <property type="project" value="TreeGrafter"/>
</dbReference>
<name>A0A401SN09_CHIPU</name>